<comment type="subcellular location">
    <subcellularLocation>
        <location evidence="1">Cell outer membrane</location>
    </subcellularLocation>
</comment>
<dbReference type="Pfam" id="PF07715">
    <property type="entry name" value="Plug"/>
    <property type="match status" value="1"/>
</dbReference>
<dbReference type="Gene3D" id="2.170.130.10">
    <property type="entry name" value="TonB-dependent receptor, plug domain"/>
    <property type="match status" value="1"/>
</dbReference>
<feature type="signal peptide" evidence="4">
    <location>
        <begin position="1"/>
        <end position="18"/>
    </location>
</feature>
<evidence type="ECO:0000256" key="2">
    <source>
        <dbReference type="ARBA" id="ARBA00023136"/>
    </source>
</evidence>
<dbReference type="RefSeq" id="WP_141422286.1">
    <property type="nucleotide sequence ID" value="NZ_VIAR01000011.1"/>
</dbReference>
<accession>A0A507ZH29</accession>
<evidence type="ECO:0000256" key="3">
    <source>
        <dbReference type="ARBA" id="ARBA00023237"/>
    </source>
</evidence>
<dbReference type="EMBL" id="VIAR01000011">
    <property type="protein sequence ID" value="TQD36257.1"/>
    <property type="molecule type" value="Genomic_DNA"/>
</dbReference>
<organism evidence="6 7">
    <name type="scientific">Haloflavibacter putidus</name>
    <dbReference type="NCBI Taxonomy" id="2576776"/>
    <lineage>
        <taxon>Bacteria</taxon>
        <taxon>Pseudomonadati</taxon>
        <taxon>Bacteroidota</taxon>
        <taxon>Flavobacteriia</taxon>
        <taxon>Flavobacteriales</taxon>
        <taxon>Flavobacteriaceae</taxon>
        <taxon>Haloflavibacter</taxon>
    </lineage>
</organism>
<dbReference type="InterPro" id="IPR012910">
    <property type="entry name" value="Plug_dom"/>
</dbReference>
<dbReference type="SUPFAM" id="SSF49464">
    <property type="entry name" value="Carboxypeptidase regulatory domain-like"/>
    <property type="match status" value="1"/>
</dbReference>
<feature type="domain" description="TonB-dependent receptor plug" evidence="5">
    <location>
        <begin position="133"/>
        <end position="223"/>
    </location>
</feature>
<dbReference type="OrthoDB" id="9768470at2"/>
<dbReference type="Proteomes" id="UP000317169">
    <property type="component" value="Unassembled WGS sequence"/>
</dbReference>
<comment type="caution">
    <text evidence="6">The sequence shown here is derived from an EMBL/GenBank/DDBJ whole genome shotgun (WGS) entry which is preliminary data.</text>
</comment>
<dbReference type="InterPro" id="IPR008969">
    <property type="entry name" value="CarboxyPept-like_regulatory"/>
</dbReference>
<name>A0A507ZH29_9FLAO</name>
<dbReference type="Gene3D" id="2.60.40.1120">
    <property type="entry name" value="Carboxypeptidase-like, regulatory domain"/>
    <property type="match status" value="1"/>
</dbReference>
<keyword evidence="3" id="KW-0998">Cell outer membrane</keyword>
<dbReference type="PANTHER" id="PTHR40980">
    <property type="entry name" value="PLUG DOMAIN-CONTAINING PROTEIN"/>
    <property type="match status" value="1"/>
</dbReference>
<dbReference type="InterPro" id="IPR037066">
    <property type="entry name" value="Plug_dom_sf"/>
</dbReference>
<dbReference type="Gene3D" id="2.40.170.20">
    <property type="entry name" value="TonB-dependent receptor, beta-barrel domain"/>
    <property type="match status" value="1"/>
</dbReference>
<proteinExistence type="predicted"/>
<evidence type="ECO:0000259" key="5">
    <source>
        <dbReference type="Pfam" id="PF07715"/>
    </source>
</evidence>
<protein>
    <submittedName>
        <fullName evidence="6">TonB-dependent receptor</fullName>
    </submittedName>
</protein>
<gene>
    <name evidence="6" type="ORF">FKR84_10615</name>
</gene>
<feature type="chain" id="PRO_5021324672" evidence="4">
    <location>
        <begin position="19"/>
        <end position="930"/>
    </location>
</feature>
<keyword evidence="2" id="KW-0472">Membrane</keyword>
<keyword evidence="7" id="KW-1185">Reference proteome</keyword>
<dbReference type="GO" id="GO:0009279">
    <property type="term" value="C:cell outer membrane"/>
    <property type="evidence" value="ECO:0007669"/>
    <property type="project" value="UniProtKB-SubCell"/>
</dbReference>
<evidence type="ECO:0000313" key="6">
    <source>
        <dbReference type="EMBL" id="TQD36257.1"/>
    </source>
</evidence>
<dbReference type="AlphaFoldDB" id="A0A507ZH29"/>
<evidence type="ECO:0000256" key="1">
    <source>
        <dbReference type="ARBA" id="ARBA00004442"/>
    </source>
</evidence>
<dbReference type="InterPro" id="IPR036942">
    <property type="entry name" value="Beta-barrel_TonB_sf"/>
</dbReference>
<reference evidence="6 7" key="1">
    <citation type="submission" date="2019-06" db="EMBL/GenBank/DDBJ databases">
        <title>Flavibacter putida gen. nov., sp. nov., a novel marine bacterium of the family Flavobacteriaceae isolated from coastal seawater.</title>
        <authorList>
            <person name="Feng X."/>
        </authorList>
    </citation>
    <scope>NUCLEOTIDE SEQUENCE [LARGE SCALE GENOMIC DNA]</scope>
    <source>
        <strain evidence="6 7">PLHSN227</strain>
    </source>
</reference>
<keyword evidence="4" id="KW-0732">Signal</keyword>
<evidence type="ECO:0000313" key="7">
    <source>
        <dbReference type="Proteomes" id="UP000317169"/>
    </source>
</evidence>
<evidence type="ECO:0000256" key="4">
    <source>
        <dbReference type="SAM" id="SignalP"/>
    </source>
</evidence>
<keyword evidence="6" id="KW-0675">Receptor</keyword>
<dbReference type="SUPFAM" id="SSF56935">
    <property type="entry name" value="Porins"/>
    <property type="match status" value="1"/>
</dbReference>
<dbReference type="PANTHER" id="PTHR40980:SF5">
    <property type="entry name" value="TONB-DEPENDENT RECEPTOR"/>
    <property type="match status" value="1"/>
</dbReference>
<sequence>MRILTLLFLSMLTGVSYSQETGVLKGSLTDKETNNQPLPFANIVIKGTSKGVTTDFDGFYEINNIEPGSYTVVFSFVGYETKEIPDVVIKDGETTVFNESLGSSAAALDAIMLQGVGRRDSESALLLEQKDAIEIKESIGAQELVKMGISDAATATTKISGVNSSEASGDVFVRGLGDRYLYTTLNGLPIPSNDIEKKNIDLGLFPTRVVESVSISKTYSPSSSADQSSGHIDITSRSLAGTEEFKSSMRIGVNTNAIQSGVGNNFKQTANTNDISLGFYSKSRSTENAVTGQTWNAGTTSMPINYRYTFRGGKKIGEKLKFFITGSHQGDFQYRDGFFKEYQNNRLVKNFSDVEQFRKNVTTSALLNIDYKFNNNHSIRAVSLLVNELSDRVYESGRNGQGFVFEETAVDDNLSQFIRDQNTLQTRLWVNQLIGEHQLGERNALSWAVGYTMVDADQPNRIRNELNFSRNQEDVYLGEVGGYQNNKSYQYIDDTEYNGRLSDEFKVLTEENKKLKLTAGGNYRRKDRDFKARSYGLSEPNKRTLSAPSIDNLDPILNQENIDNGILNFVDFLPEDLYDAYLESSGGFLSANFQLNKFNFNLGARYQKDDIYVNYDVNNISDGTVNKTYDNIYPTFSVKYALNDKNNFRVAGSKTITLPELKEIAPFEYVPANGQIVAGNPEIEASTNYNLDAKWEFFPSSGELLSLTGFYKQIQDPINRVQRRGSSGVFSYFNSGKKAEVYGVEIDANLNLIEKDVVDNTGFSLDLNANATRMWHNQDLKEIVYKNGMIANSFRYAGKSEEGLQGASDWIFNVALNFSTAWENELSANLSANYSSDKIFALGRAVQDLSLSDVYYNDAIIEKGFVTLNLVVNQELNENWTLRFTGKNLLNPTIEREQDVLPINGNTVETNTVQSYTKGAVLSFGVSYNL</sequence>
<dbReference type="Pfam" id="PF13715">
    <property type="entry name" value="CarbopepD_reg_2"/>
    <property type="match status" value="1"/>
</dbReference>